<keyword evidence="3" id="KW-1185">Reference proteome</keyword>
<keyword evidence="1" id="KW-0472">Membrane</keyword>
<keyword evidence="1" id="KW-1133">Transmembrane helix</keyword>
<evidence type="ECO:0000313" key="2">
    <source>
        <dbReference type="EMBL" id="CAH0749990.1"/>
    </source>
</evidence>
<evidence type="ECO:0000313" key="3">
    <source>
        <dbReference type="Proteomes" id="UP001152759"/>
    </source>
</evidence>
<evidence type="ECO:0000256" key="1">
    <source>
        <dbReference type="SAM" id="Phobius"/>
    </source>
</evidence>
<reference evidence="2" key="1">
    <citation type="submission" date="2021-12" db="EMBL/GenBank/DDBJ databases">
        <authorList>
            <person name="King R."/>
        </authorList>
    </citation>
    <scope>NUCLEOTIDE SEQUENCE</scope>
</reference>
<organism evidence="2 3">
    <name type="scientific">Bemisia tabaci</name>
    <name type="common">Sweetpotato whitefly</name>
    <name type="synonym">Aleurodes tabaci</name>
    <dbReference type="NCBI Taxonomy" id="7038"/>
    <lineage>
        <taxon>Eukaryota</taxon>
        <taxon>Metazoa</taxon>
        <taxon>Ecdysozoa</taxon>
        <taxon>Arthropoda</taxon>
        <taxon>Hexapoda</taxon>
        <taxon>Insecta</taxon>
        <taxon>Pterygota</taxon>
        <taxon>Neoptera</taxon>
        <taxon>Paraneoptera</taxon>
        <taxon>Hemiptera</taxon>
        <taxon>Sternorrhyncha</taxon>
        <taxon>Aleyrodoidea</taxon>
        <taxon>Aleyrodidae</taxon>
        <taxon>Aleyrodinae</taxon>
        <taxon>Bemisia</taxon>
    </lineage>
</organism>
<comment type="caution">
    <text evidence="2">The sequence shown here is derived from an EMBL/GenBank/DDBJ whole genome shotgun (WGS) entry which is preliminary data.</text>
</comment>
<dbReference type="Proteomes" id="UP001152759">
    <property type="component" value="Unassembled WGS sequence"/>
</dbReference>
<gene>
    <name evidence="2" type="ORF">BEMITA_LOCUS225</name>
</gene>
<dbReference type="EMBL" id="CAKKNF020000102">
    <property type="protein sequence ID" value="CAH0749990.1"/>
    <property type="molecule type" value="Genomic_DNA"/>
</dbReference>
<keyword evidence="1" id="KW-0812">Transmembrane</keyword>
<accession>A0AAI8UV58</accession>
<proteinExistence type="predicted"/>
<protein>
    <submittedName>
        <fullName evidence="2">Uncharacterized protein</fullName>
    </submittedName>
</protein>
<name>A0AAI8UV58_BEMTA</name>
<sequence>MSQTKGLTFFLGFRFRNFSGLINWAFLLLFMGSVRLFLENLIKYGIRVDPQQWFTVLLDDAAGRHHHFHPSLILLICEFCHFSTIPLSHCH</sequence>
<feature type="transmembrane region" description="Helical" evidence="1">
    <location>
        <begin position="20"/>
        <end position="38"/>
    </location>
</feature>
<dbReference type="AlphaFoldDB" id="A0AAI8UV58"/>